<sequence>MADIRFWAAEHPKSDSLLAVYGNSAVSIPQGIIPRIEPYNFARQNYCVTKLPILHISVISIFPGMFDAITGYGITCRAIEAGILRLDRWNPRDFTNDHRRNVDDRPYGGGPGMVMQVEPMQSAIRAAREAAGNPVSVVYLSPQGRRLDQEGVRELATRQCLILVCGRYEGVDERLITMEIDEEWSVGDYVLSGGETAAMVVIDALTRWLPGALGHEDSVTQDSFTNGLLDYPHYTRPSAIGGYGIPEVLVSGNHADISRWRRKHALGRTWLKRPDLLDALRLTCDEQVLLEEFITEQG</sequence>
<feature type="binding site" evidence="15">
    <location>
        <begin position="186"/>
        <end position="191"/>
    </location>
    <ligand>
        <name>S-adenosyl-L-methionine</name>
        <dbReference type="ChEBI" id="CHEBI:59789"/>
    </ligand>
</feature>
<dbReference type="GO" id="GO:0052906">
    <property type="term" value="F:tRNA (guanine(37)-N1)-methyltransferase activity"/>
    <property type="evidence" value="ECO:0007669"/>
    <property type="project" value="UniProtKB-UniRule"/>
</dbReference>
<comment type="function">
    <text evidence="1 15 16">Specifically methylates guanosine-37 in various tRNAs.</text>
</comment>
<dbReference type="InterPro" id="IPR002649">
    <property type="entry name" value="tRNA_m1G_MeTrfase_TrmD"/>
</dbReference>
<dbReference type="EMBL" id="CAADFL010000414">
    <property type="protein sequence ID" value="VFK16349.1"/>
    <property type="molecule type" value="Genomic_DNA"/>
</dbReference>
<feature type="domain" description="tRNA methyltransferase TRMD/TRM10-type" evidence="17">
    <location>
        <begin position="55"/>
        <end position="278"/>
    </location>
</feature>
<dbReference type="CDD" id="cd18080">
    <property type="entry name" value="TrmD-like"/>
    <property type="match status" value="1"/>
</dbReference>
<name>A0A450THN3_9GAMM</name>
<gene>
    <name evidence="15" type="primary">trmD</name>
    <name evidence="19" type="ORF">BECKFM1743A_GA0114220_104215</name>
    <name evidence="20" type="ORF">BECKFM1743B_GA0114221_104145</name>
    <name evidence="18" type="ORF">BECKFM1743C_GA0114222_103616</name>
</gene>
<evidence type="ECO:0000256" key="10">
    <source>
        <dbReference type="ARBA" id="ARBA00022691"/>
    </source>
</evidence>
<evidence type="ECO:0000256" key="14">
    <source>
        <dbReference type="ARBA" id="ARBA00047783"/>
    </source>
</evidence>
<dbReference type="InterPro" id="IPR016009">
    <property type="entry name" value="tRNA_MeTrfase_TRMD/TRM10"/>
</dbReference>
<comment type="catalytic activity">
    <reaction evidence="14 15 16">
        <text>guanosine(37) in tRNA + S-adenosyl-L-methionine = N(1)-methylguanosine(37) in tRNA + S-adenosyl-L-homocysteine + H(+)</text>
        <dbReference type="Rhea" id="RHEA:36899"/>
        <dbReference type="Rhea" id="RHEA-COMP:10145"/>
        <dbReference type="Rhea" id="RHEA-COMP:10147"/>
        <dbReference type="ChEBI" id="CHEBI:15378"/>
        <dbReference type="ChEBI" id="CHEBI:57856"/>
        <dbReference type="ChEBI" id="CHEBI:59789"/>
        <dbReference type="ChEBI" id="CHEBI:73542"/>
        <dbReference type="ChEBI" id="CHEBI:74269"/>
        <dbReference type="EC" id="2.1.1.228"/>
    </reaction>
</comment>
<dbReference type="SUPFAM" id="SSF75217">
    <property type="entry name" value="alpha/beta knot"/>
    <property type="match status" value="1"/>
</dbReference>
<dbReference type="HAMAP" id="MF_00605">
    <property type="entry name" value="TrmD"/>
    <property type="match status" value="1"/>
</dbReference>
<evidence type="ECO:0000256" key="1">
    <source>
        <dbReference type="ARBA" id="ARBA00002634"/>
    </source>
</evidence>
<keyword evidence="7 15" id="KW-0963">Cytoplasm</keyword>
<accession>A0A450THN3</accession>
<keyword evidence="9 15" id="KW-0808">Transferase</keyword>
<evidence type="ECO:0000313" key="18">
    <source>
        <dbReference type="EMBL" id="VFJ64163.1"/>
    </source>
</evidence>
<protein>
    <recommendedName>
        <fullName evidence="6 15">tRNA (guanine-N(1)-)-methyltransferase</fullName>
        <ecNumber evidence="5 15">2.1.1.228</ecNumber>
    </recommendedName>
    <alternativeName>
        <fullName evidence="12 15">M1G-methyltransferase</fullName>
    </alternativeName>
    <alternativeName>
        <fullName evidence="13 15">tRNA [GM37] methyltransferase</fullName>
    </alternativeName>
</protein>
<dbReference type="EMBL" id="CAADEZ010000421">
    <property type="protein sequence ID" value="VFJ66664.1"/>
    <property type="molecule type" value="Genomic_DNA"/>
</dbReference>
<dbReference type="FunFam" id="1.10.1270.20:FF:000001">
    <property type="entry name" value="tRNA (guanine-N(1)-)-methyltransferase"/>
    <property type="match status" value="1"/>
</dbReference>
<evidence type="ECO:0000256" key="9">
    <source>
        <dbReference type="ARBA" id="ARBA00022679"/>
    </source>
</evidence>
<evidence type="ECO:0000256" key="11">
    <source>
        <dbReference type="ARBA" id="ARBA00022694"/>
    </source>
</evidence>
<evidence type="ECO:0000256" key="5">
    <source>
        <dbReference type="ARBA" id="ARBA00012807"/>
    </source>
</evidence>
<dbReference type="PANTHER" id="PTHR46417">
    <property type="entry name" value="TRNA (GUANINE-N(1)-)-METHYLTRANSFERASE"/>
    <property type="match status" value="1"/>
</dbReference>
<dbReference type="FunFam" id="3.40.1280.10:FF:000001">
    <property type="entry name" value="tRNA (guanine-N(1)-)-methyltransferase"/>
    <property type="match status" value="1"/>
</dbReference>
<evidence type="ECO:0000256" key="15">
    <source>
        <dbReference type="HAMAP-Rule" id="MF_00605"/>
    </source>
</evidence>
<comment type="subunit">
    <text evidence="4 15 16">Homodimer.</text>
</comment>
<evidence type="ECO:0000313" key="20">
    <source>
        <dbReference type="EMBL" id="VFK16349.1"/>
    </source>
</evidence>
<dbReference type="AlphaFoldDB" id="A0A450THN3"/>
<evidence type="ECO:0000256" key="2">
    <source>
        <dbReference type="ARBA" id="ARBA00004496"/>
    </source>
</evidence>
<comment type="similarity">
    <text evidence="3 15 16">Belongs to the RNA methyltransferase TrmD family.</text>
</comment>
<dbReference type="InterPro" id="IPR023148">
    <property type="entry name" value="tRNA_m1G_MeTrfase_C_sf"/>
</dbReference>
<keyword evidence="10 15" id="KW-0949">S-adenosyl-L-methionine</keyword>
<dbReference type="PANTHER" id="PTHR46417:SF1">
    <property type="entry name" value="TRNA (GUANINE-N(1)-)-METHYLTRANSFERASE"/>
    <property type="match status" value="1"/>
</dbReference>
<evidence type="ECO:0000256" key="13">
    <source>
        <dbReference type="ARBA" id="ARBA00033392"/>
    </source>
</evidence>
<evidence type="ECO:0000259" key="17">
    <source>
        <dbReference type="Pfam" id="PF01746"/>
    </source>
</evidence>
<dbReference type="Pfam" id="PF01746">
    <property type="entry name" value="tRNA_m1G_MT"/>
    <property type="match status" value="1"/>
</dbReference>
<dbReference type="EC" id="2.1.1.228" evidence="5 15"/>
<evidence type="ECO:0000256" key="8">
    <source>
        <dbReference type="ARBA" id="ARBA00022603"/>
    </source>
</evidence>
<reference evidence="19" key="1">
    <citation type="submission" date="2019-02" db="EMBL/GenBank/DDBJ databases">
        <authorList>
            <person name="Gruber-Vodicka R. H."/>
            <person name="Seah K. B. B."/>
        </authorList>
    </citation>
    <scope>NUCLEOTIDE SEQUENCE</scope>
    <source>
        <strain evidence="19">BECK_BZ163</strain>
        <strain evidence="20">BECK_BZ164</strain>
        <strain evidence="18">BECK_BZ165</strain>
    </source>
</reference>
<evidence type="ECO:0000256" key="4">
    <source>
        <dbReference type="ARBA" id="ARBA00011738"/>
    </source>
</evidence>
<organism evidence="19">
    <name type="scientific">Candidatus Kentrum sp. FM</name>
    <dbReference type="NCBI Taxonomy" id="2126340"/>
    <lineage>
        <taxon>Bacteria</taxon>
        <taxon>Pseudomonadati</taxon>
        <taxon>Pseudomonadota</taxon>
        <taxon>Gammaproteobacteria</taxon>
        <taxon>Candidatus Kentrum</taxon>
    </lineage>
</organism>
<evidence type="ECO:0000256" key="3">
    <source>
        <dbReference type="ARBA" id="ARBA00007630"/>
    </source>
</evidence>
<evidence type="ECO:0000313" key="19">
    <source>
        <dbReference type="EMBL" id="VFJ66664.1"/>
    </source>
</evidence>
<dbReference type="EMBL" id="CAADFA010000361">
    <property type="protein sequence ID" value="VFJ64163.1"/>
    <property type="molecule type" value="Genomic_DNA"/>
</dbReference>
<evidence type="ECO:0000256" key="7">
    <source>
        <dbReference type="ARBA" id="ARBA00022490"/>
    </source>
</evidence>
<dbReference type="NCBIfam" id="NF000648">
    <property type="entry name" value="PRK00026.1"/>
    <property type="match status" value="1"/>
</dbReference>
<dbReference type="GO" id="GO:0002939">
    <property type="term" value="P:tRNA N1-guanine methylation"/>
    <property type="evidence" value="ECO:0007669"/>
    <property type="project" value="TreeGrafter"/>
</dbReference>
<evidence type="ECO:0000256" key="12">
    <source>
        <dbReference type="ARBA" id="ARBA00029736"/>
    </source>
</evidence>
<evidence type="ECO:0000256" key="16">
    <source>
        <dbReference type="RuleBase" id="RU003464"/>
    </source>
</evidence>
<dbReference type="InterPro" id="IPR029026">
    <property type="entry name" value="tRNA_m1G_MTases_N"/>
</dbReference>
<comment type="subcellular location">
    <subcellularLocation>
        <location evidence="2 15 16">Cytoplasm</location>
    </subcellularLocation>
</comment>
<feature type="binding site" evidence="15">
    <location>
        <position position="166"/>
    </location>
    <ligand>
        <name>S-adenosyl-L-methionine</name>
        <dbReference type="ChEBI" id="CHEBI:59789"/>
    </ligand>
</feature>
<keyword evidence="8 15" id="KW-0489">Methyltransferase</keyword>
<dbReference type="GO" id="GO:0005829">
    <property type="term" value="C:cytosol"/>
    <property type="evidence" value="ECO:0007669"/>
    <property type="project" value="TreeGrafter"/>
</dbReference>
<dbReference type="Gene3D" id="3.40.1280.10">
    <property type="match status" value="1"/>
</dbReference>
<dbReference type="Gene3D" id="1.10.1270.20">
    <property type="entry name" value="tRNA(m1g37)methyltransferase, domain 2"/>
    <property type="match status" value="1"/>
</dbReference>
<proteinExistence type="inferred from homology"/>
<evidence type="ECO:0000256" key="6">
    <source>
        <dbReference type="ARBA" id="ARBA00014679"/>
    </source>
</evidence>
<dbReference type="InterPro" id="IPR029028">
    <property type="entry name" value="Alpha/beta_knot_MTases"/>
</dbReference>
<keyword evidence="11 15" id="KW-0819">tRNA processing</keyword>
<dbReference type="NCBIfam" id="TIGR00088">
    <property type="entry name" value="trmD"/>
    <property type="match status" value="1"/>
</dbReference>